<dbReference type="GO" id="GO:0030742">
    <property type="term" value="F:GTP-dependent protein binding"/>
    <property type="evidence" value="ECO:0007669"/>
    <property type="project" value="Ensembl"/>
</dbReference>
<evidence type="ECO:0000256" key="2">
    <source>
        <dbReference type="ARBA" id="ARBA00023134"/>
    </source>
</evidence>
<dbReference type="InterPro" id="IPR050227">
    <property type="entry name" value="Rab"/>
</dbReference>
<gene>
    <name evidence="3" type="primary">RAB34</name>
</gene>
<dbReference type="AlphaFoldDB" id="A0AAA9SV95"/>
<name>A0AAA9SV95_BOVIN</name>
<dbReference type="GO" id="GO:0005929">
    <property type="term" value="C:cilium"/>
    <property type="evidence" value="ECO:0007669"/>
    <property type="project" value="UniProtKB-SubCell"/>
</dbReference>
<dbReference type="GO" id="GO:0090385">
    <property type="term" value="P:phagosome-lysosome fusion"/>
    <property type="evidence" value="ECO:0007669"/>
    <property type="project" value="Ensembl"/>
</dbReference>
<dbReference type="GO" id="GO:0060271">
    <property type="term" value="P:cilium assembly"/>
    <property type="evidence" value="ECO:0007669"/>
    <property type="project" value="Ensembl"/>
</dbReference>
<dbReference type="Gene3D" id="3.40.50.300">
    <property type="entry name" value="P-loop containing nucleotide triphosphate hydrolases"/>
    <property type="match status" value="1"/>
</dbReference>
<dbReference type="GO" id="GO:0043001">
    <property type="term" value="P:Golgi to plasma membrane protein transport"/>
    <property type="evidence" value="ECO:0007669"/>
    <property type="project" value="Ensembl"/>
</dbReference>
<dbReference type="SMART" id="SM00173">
    <property type="entry name" value="RAS"/>
    <property type="match status" value="1"/>
</dbReference>
<dbReference type="Ensembl" id="ENSBTAT00000126180.2">
    <property type="protein sequence ID" value="ENSBTAP00000089253.2"/>
    <property type="gene ID" value="ENSBTAG00000046129.4"/>
</dbReference>
<dbReference type="GO" id="GO:0046872">
    <property type="term" value="F:metal ion binding"/>
    <property type="evidence" value="ECO:0007669"/>
    <property type="project" value="UniProtKB-KW"/>
</dbReference>
<dbReference type="InterPro" id="IPR001806">
    <property type="entry name" value="Small_GTPase"/>
</dbReference>
<dbReference type="SMART" id="SM00175">
    <property type="entry name" value="RAB"/>
    <property type="match status" value="1"/>
</dbReference>
<dbReference type="Proteomes" id="UP000009136">
    <property type="component" value="Chromosome 19"/>
</dbReference>
<dbReference type="GO" id="GO:0005525">
    <property type="term" value="F:GTP binding"/>
    <property type="evidence" value="ECO:0007669"/>
    <property type="project" value="UniProtKB-KW"/>
</dbReference>
<dbReference type="GO" id="GO:0031267">
    <property type="term" value="F:small GTPase binding"/>
    <property type="evidence" value="ECO:0007669"/>
    <property type="project" value="Ensembl"/>
</dbReference>
<reference evidence="3" key="1">
    <citation type="submission" date="2018-03" db="EMBL/GenBank/DDBJ databases">
        <title>ARS-UCD1.2.</title>
        <authorList>
            <person name="Rosen B.D."/>
            <person name="Bickhart D.M."/>
            <person name="Koren S."/>
            <person name="Schnabel R.D."/>
            <person name="Hall R."/>
            <person name="Zimin A."/>
            <person name="Dreischer C."/>
            <person name="Schultheiss S."/>
            <person name="Schroeder S.G."/>
            <person name="Elsik C.G."/>
            <person name="Couldrey C."/>
            <person name="Liu G.E."/>
            <person name="Van Tassell C.P."/>
            <person name="Phillippy A.M."/>
            <person name="Smith T.P.L."/>
            <person name="Medrano J.F."/>
        </authorList>
    </citation>
    <scope>NUCLEOTIDE SEQUENCE [LARGE SCALE GENOMIC DNA]</scope>
    <source>
        <strain evidence="3">Hereford</strain>
    </source>
</reference>
<dbReference type="PROSITE" id="PS51419">
    <property type="entry name" value="RAB"/>
    <property type="match status" value="1"/>
</dbReference>
<dbReference type="GO" id="GO:0030670">
    <property type="term" value="C:phagocytic vesicle membrane"/>
    <property type="evidence" value="ECO:0007669"/>
    <property type="project" value="UniProtKB-SubCell"/>
</dbReference>
<dbReference type="SUPFAM" id="SSF52540">
    <property type="entry name" value="P-loop containing nucleoside triphosphate hydrolases"/>
    <property type="match status" value="1"/>
</dbReference>
<dbReference type="PRINTS" id="PR00449">
    <property type="entry name" value="RASTRNSFRMNG"/>
</dbReference>
<dbReference type="InterPro" id="IPR027417">
    <property type="entry name" value="P-loop_NTPase"/>
</dbReference>
<dbReference type="InterPro" id="IPR005225">
    <property type="entry name" value="Small_GTP-bd"/>
</dbReference>
<proteinExistence type="predicted"/>
<keyword evidence="4" id="KW-1185">Reference proteome</keyword>
<dbReference type="Pfam" id="PF00071">
    <property type="entry name" value="Ras"/>
    <property type="match status" value="1"/>
</dbReference>
<dbReference type="GeneTree" id="ENSGT00940000159645"/>
<reference evidence="3" key="2">
    <citation type="submission" date="2025-08" db="UniProtKB">
        <authorList>
            <consortium name="Ensembl"/>
        </authorList>
    </citation>
    <scope>IDENTIFICATION</scope>
    <source>
        <strain evidence="3">Hereford</strain>
    </source>
</reference>
<keyword evidence="1" id="KW-0547">Nucleotide-binding</keyword>
<accession>A0AAA9SV95</accession>
<dbReference type="PROSITE" id="PS51421">
    <property type="entry name" value="RAS"/>
    <property type="match status" value="1"/>
</dbReference>
<dbReference type="GO" id="GO:0003925">
    <property type="term" value="F:G protein activity"/>
    <property type="evidence" value="ECO:0007669"/>
    <property type="project" value="UniProtKB-EC"/>
</dbReference>
<protein>
    <submittedName>
        <fullName evidence="3">RAB34, member RAS onco family</fullName>
    </submittedName>
</protein>
<organism evidence="3 4">
    <name type="scientific">Bos taurus</name>
    <name type="common">Bovine</name>
    <dbReference type="NCBI Taxonomy" id="9913"/>
    <lineage>
        <taxon>Eukaryota</taxon>
        <taxon>Metazoa</taxon>
        <taxon>Chordata</taxon>
        <taxon>Craniata</taxon>
        <taxon>Vertebrata</taxon>
        <taxon>Euteleostomi</taxon>
        <taxon>Mammalia</taxon>
        <taxon>Eutheria</taxon>
        <taxon>Laurasiatheria</taxon>
        <taxon>Artiodactyla</taxon>
        <taxon>Ruminantia</taxon>
        <taxon>Pecora</taxon>
        <taxon>Bovidae</taxon>
        <taxon>Bovinae</taxon>
        <taxon>Bos</taxon>
    </lineage>
</organism>
<dbReference type="GO" id="GO:0005814">
    <property type="term" value="C:centriole"/>
    <property type="evidence" value="ECO:0007669"/>
    <property type="project" value="UniProtKB-SubCell"/>
</dbReference>
<dbReference type="GO" id="GO:0031985">
    <property type="term" value="C:Golgi cisterna"/>
    <property type="evidence" value="ECO:0007669"/>
    <property type="project" value="Ensembl"/>
</dbReference>
<dbReference type="NCBIfam" id="TIGR00231">
    <property type="entry name" value="small_GTP"/>
    <property type="match status" value="1"/>
</dbReference>
<dbReference type="GO" id="GO:0048471">
    <property type="term" value="C:perinuclear region of cytoplasm"/>
    <property type="evidence" value="ECO:0007669"/>
    <property type="project" value="Ensembl"/>
</dbReference>
<dbReference type="PROSITE" id="PS51420">
    <property type="entry name" value="RHO"/>
    <property type="match status" value="1"/>
</dbReference>
<evidence type="ECO:0000256" key="1">
    <source>
        <dbReference type="ARBA" id="ARBA00022741"/>
    </source>
</evidence>
<dbReference type="PANTHER" id="PTHR47977">
    <property type="entry name" value="RAS-RELATED PROTEIN RAB"/>
    <property type="match status" value="1"/>
</dbReference>
<dbReference type="SMART" id="SM00174">
    <property type="entry name" value="RHO"/>
    <property type="match status" value="1"/>
</dbReference>
<dbReference type="GO" id="GO:0032418">
    <property type="term" value="P:lysosome localization"/>
    <property type="evidence" value="ECO:0007669"/>
    <property type="project" value="Ensembl"/>
</dbReference>
<evidence type="ECO:0000313" key="4">
    <source>
        <dbReference type="Proteomes" id="UP000009136"/>
    </source>
</evidence>
<sequence>MLRSDRRFPFTSSAGAPRKDAGKMNILAPVRRDRVLTKLPQCLRKEAALHVHKDFQPRVTCACQEHRTGTVGFKISKVIVVGDLSVGKTCLINRFCKDTFDKNYKATIGVDFEMERFEVLGVPFSLQLWDTAGQERFKCIASTYYRGAQAIIIVFNLNDVASLEHTKQWLADALKENDPSSVLLFLVGSKKDLSVSVPVVGEDFTSRQGKPHAQHLTLTFLQTPAQYILMEKDALKVAQEMKAEYWAVSSLTGESEAPGLPACLASHSYTSSCAPRPGTTLELLSAPCVR</sequence>
<keyword evidence="2" id="KW-0342">GTP-binding</keyword>
<dbReference type="GO" id="GO:0019882">
    <property type="term" value="P:antigen processing and presentation"/>
    <property type="evidence" value="ECO:0007669"/>
    <property type="project" value="Ensembl"/>
</dbReference>
<reference evidence="3" key="3">
    <citation type="submission" date="2025-09" db="UniProtKB">
        <authorList>
            <consortium name="Ensembl"/>
        </authorList>
    </citation>
    <scope>IDENTIFICATION</scope>
    <source>
        <strain evidence="3">Hereford</strain>
    </source>
</reference>
<evidence type="ECO:0000313" key="3">
    <source>
        <dbReference type="Ensembl" id="ENSBTAP00000089253.2"/>
    </source>
</evidence>